<reference evidence="2" key="1">
    <citation type="submission" date="2022-12" db="EMBL/GenBank/DDBJ databases">
        <authorList>
            <person name="Petersen C."/>
        </authorList>
    </citation>
    <scope>NUCLEOTIDE SEQUENCE</scope>
    <source>
        <strain evidence="2">IBT 21472</strain>
    </source>
</reference>
<keyword evidence="3" id="KW-1185">Reference proteome</keyword>
<name>A0A9W9KUG9_9EURO</name>
<comment type="caution">
    <text evidence="2">The sequence shown here is derived from an EMBL/GenBank/DDBJ whole genome shotgun (WGS) entry which is preliminary data.</text>
</comment>
<feature type="compositionally biased region" description="Gly residues" evidence="1">
    <location>
        <begin position="79"/>
        <end position="100"/>
    </location>
</feature>
<evidence type="ECO:0000256" key="1">
    <source>
        <dbReference type="SAM" id="MobiDB-lite"/>
    </source>
</evidence>
<dbReference type="AlphaFoldDB" id="A0A9W9KUG9"/>
<evidence type="ECO:0000313" key="3">
    <source>
        <dbReference type="Proteomes" id="UP001147746"/>
    </source>
</evidence>
<evidence type="ECO:0000313" key="2">
    <source>
        <dbReference type="EMBL" id="KAJ5299662.1"/>
    </source>
</evidence>
<organism evidence="2 3">
    <name type="scientific">Penicillium atrosanguineum</name>
    <dbReference type="NCBI Taxonomy" id="1132637"/>
    <lineage>
        <taxon>Eukaryota</taxon>
        <taxon>Fungi</taxon>
        <taxon>Dikarya</taxon>
        <taxon>Ascomycota</taxon>
        <taxon>Pezizomycotina</taxon>
        <taxon>Eurotiomycetes</taxon>
        <taxon>Eurotiomycetidae</taxon>
        <taxon>Eurotiales</taxon>
        <taxon>Aspergillaceae</taxon>
        <taxon>Penicillium</taxon>
    </lineage>
</organism>
<sequence>MSSQKPQQTYFSNGRALQSPPLTVRAVRFFESAYTFVGLYFVSLFSLDTYAAAQASQFNVYNRQSASKSKSRFGVSSGTWGGSGGGGGGGPPGPGSGPGRRIGTVDDVRGPECGGGTCRG</sequence>
<reference evidence="2" key="2">
    <citation type="journal article" date="2023" name="IMA Fungus">
        <title>Comparative genomic study of the Penicillium genus elucidates a diverse pangenome and 15 lateral gene transfer events.</title>
        <authorList>
            <person name="Petersen C."/>
            <person name="Sorensen T."/>
            <person name="Nielsen M.R."/>
            <person name="Sondergaard T.E."/>
            <person name="Sorensen J.L."/>
            <person name="Fitzpatrick D.A."/>
            <person name="Frisvad J.C."/>
            <person name="Nielsen K.L."/>
        </authorList>
    </citation>
    <scope>NUCLEOTIDE SEQUENCE</scope>
    <source>
        <strain evidence="2">IBT 21472</strain>
    </source>
</reference>
<gene>
    <name evidence="2" type="ORF">N7476_011219</name>
</gene>
<feature type="region of interest" description="Disordered" evidence="1">
    <location>
        <begin position="64"/>
        <end position="120"/>
    </location>
</feature>
<accession>A0A9W9KUG9</accession>
<dbReference type="EMBL" id="JAPZBO010000010">
    <property type="protein sequence ID" value="KAJ5299662.1"/>
    <property type="molecule type" value="Genomic_DNA"/>
</dbReference>
<protein>
    <submittedName>
        <fullName evidence="2">Uncharacterized protein</fullName>
    </submittedName>
</protein>
<dbReference type="Proteomes" id="UP001147746">
    <property type="component" value="Unassembled WGS sequence"/>
</dbReference>
<proteinExistence type="predicted"/>